<evidence type="ECO:0000313" key="4">
    <source>
        <dbReference type="Proteomes" id="UP000307808"/>
    </source>
</evidence>
<keyword evidence="1" id="KW-0472">Membrane</keyword>
<keyword evidence="4" id="KW-1185">Reference proteome</keyword>
<feature type="domain" description="Putative Flp pilus-assembly TadG-like N-terminal" evidence="2">
    <location>
        <begin position="9"/>
        <end position="54"/>
    </location>
</feature>
<dbReference type="OrthoDB" id="3853888at2"/>
<dbReference type="InterPro" id="IPR028087">
    <property type="entry name" value="Tad_N"/>
</dbReference>
<comment type="caution">
    <text evidence="3">The sequence shown here is derived from an EMBL/GenBank/DDBJ whole genome shotgun (WGS) entry which is preliminary data.</text>
</comment>
<reference evidence="3 4" key="1">
    <citation type="submission" date="2019-04" db="EMBL/GenBank/DDBJ databases">
        <authorList>
            <person name="Dong K."/>
        </authorList>
    </citation>
    <scope>NUCLEOTIDE SEQUENCE [LARGE SCALE GENOMIC DNA]</scope>
    <source>
        <strain evidence="4">dk3543</strain>
    </source>
</reference>
<dbReference type="EMBL" id="SZPY01000002">
    <property type="protein sequence ID" value="TKI62796.1"/>
    <property type="molecule type" value="Genomic_DNA"/>
</dbReference>
<keyword evidence="1" id="KW-0812">Transmembrane</keyword>
<dbReference type="Proteomes" id="UP000307808">
    <property type="component" value="Unassembled WGS sequence"/>
</dbReference>
<organism evidence="3 4">
    <name type="scientific">Nocardioides jishulii</name>
    <dbReference type="NCBI Taxonomy" id="2575440"/>
    <lineage>
        <taxon>Bacteria</taxon>
        <taxon>Bacillati</taxon>
        <taxon>Actinomycetota</taxon>
        <taxon>Actinomycetes</taxon>
        <taxon>Propionibacteriales</taxon>
        <taxon>Nocardioidaceae</taxon>
        <taxon>Nocardioides</taxon>
    </lineage>
</organism>
<evidence type="ECO:0000313" key="3">
    <source>
        <dbReference type="EMBL" id="TKI62796.1"/>
    </source>
</evidence>
<evidence type="ECO:0000256" key="1">
    <source>
        <dbReference type="SAM" id="Phobius"/>
    </source>
</evidence>
<gene>
    <name evidence="3" type="ORF">FC770_09050</name>
</gene>
<accession>A0A4U2YNB6</accession>
<protein>
    <submittedName>
        <fullName evidence="3">Pilus assembly protein</fullName>
    </submittedName>
</protein>
<dbReference type="Pfam" id="PF13400">
    <property type="entry name" value="Tad"/>
    <property type="match status" value="1"/>
</dbReference>
<feature type="transmembrane region" description="Helical" evidence="1">
    <location>
        <begin position="12"/>
        <end position="30"/>
    </location>
</feature>
<sequence>MRRDVDERGSITVWLALSSFVMIFLVGLTVDLGGQVHAHERAHDLAAQAARAGGEEVQGAAAIQGRELAIRPAAARAAAERYLEAAGVNGTVDIRDGDTITVTVHDTYDAKFLGLIGITRLDVTGTASARLVRTLGGNQR</sequence>
<dbReference type="AlphaFoldDB" id="A0A4U2YNB6"/>
<dbReference type="RefSeq" id="WP_137066064.1">
    <property type="nucleotide sequence ID" value="NZ_CP040748.1"/>
</dbReference>
<name>A0A4U2YNB6_9ACTN</name>
<keyword evidence="1" id="KW-1133">Transmembrane helix</keyword>
<proteinExistence type="predicted"/>
<evidence type="ECO:0000259" key="2">
    <source>
        <dbReference type="Pfam" id="PF13400"/>
    </source>
</evidence>